<evidence type="ECO:0000313" key="3">
    <source>
        <dbReference type="Proteomes" id="UP000320209"/>
    </source>
</evidence>
<evidence type="ECO:0000256" key="1">
    <source>
        <dbReference type="SAM" id="Phobius"/>
    </source>
</evidence>
<organism evidence="2 3">
    <name type="scientific">Nocardioides albertanoniae</name>
    <dbReference type="NCBI Taxonomy" id="1175486"/>
    <lineage>
        <taxon>Bacteria</taxon>
        <taxon>Bacillati</taxon>
        <taxon>Actinomycetota</taxon>
        <taxon>Actinomycetes</taxon>
        <taxon>Propionibacteriales</taxon>
        <taxon>Nocardioidaceae</taxon>
        <taxon>Nocardioides</taxon>
    </lineage>
</organism>
<feature type="transmembrane region" description="Helical" evidence="1">
    <location>
        <begin position="523"/>
        <end position="543"/>
    </location>
</feature>
<feature type="transmembrane region" description="Helical" evidence="1">
    <location>
        <begin position="208"/>
        <end position="225"/>
    </location>
</feature>
<feature type="transmembrane region" description="Helical" evidence="1">
    <location>
        <begin position="480"/>
        <end position="503"/>
    </location>
</feature>
<dbReference type="Proteomes" id="UP000320209">
    <property type="component" value="Unassembled WGS sequence"/>
</dbReference>
<keyword evidence="1" id="KW-1133">Transmembrane helix</keyword>
<reference evidence="2 3" key="1">
    <citation type="submission" date="2019-06" db="EMBL/GenBank/DDBJ databases">
        <title>Sequencing the genomes of 1000 actinobacteria strains.</title>
        <authorList>
            <person name="Klenk H.-P."/>
        </authorList>
    </citation>
    <scope>NUCLEOTIDE SEQUENCE [LARGE SCALE GENOMIC DNA]</scope>
    <source>
        <strain evidence="2 3">DSM 25218</strain>
    </source>
</reference>
<name>A0A543A2B3_9ACTN</name>
<protein>
    <submittedName>
        <fullName evidence="2">ABC-2 type transport system permease protein</fullName>
    </submittedName>
</protein>
<feature type="transmembrane region" description="Helical" evidence="1">
    <location>
        <begin position="177"/>
        <end position="196"/>
    </location>
</feature>
<proteinExistence type="predicted"/>
<dbReference type="RefSeq" id="WP_141778900.1">
    <property type="nucleotide sequence ID" value="NZ_VFOV01000001.1"/>
</dbReference>
<feature type="transmembrane region" description="Helical" evidence="1">
    <location>
        <begin position="362"/>
        <end position="384"/>
    </location>
</feature>
<comment type="caution">
    <text evidence="2">The sequence shown here is derived from an EMBL/GenBank/DDBJ whole genome shotgun (WGS) entry which is preliminary data.</text>
</comment>
<feature type="transmembrane region" description="Helical" evidence="1">
    <location>
        <begin position="313"/>
        <end position="332"/>
    </location>
</feature>
<evidence type="ECO:0000313" key="2">
    <source>
        <dbReference type="EMBL" id="TQL66719.1"/>
    </source>
</evidence>
<accession>A0A543A2B3</accession>
<keyword evidence="1" id="KW-0812">Transmembrane</keyword>
<feature type="transmembrane region" description="Helical" evidence="1">
    <location>
        <begin position="142"/>
        <end position="171"/>
    </location>
</feature>
<sequence>MSAVATVAPRRTALADFTGSGHLIWFMLRRDRIRIAVWTVVIALLYLASLAPGGEYAVLDDDPQARAGRAATLSSPAMIAMGGPGYGLDDYRRGPAAANELILWVTIALAAMTILQVVRHTRAEEESGRSELMRAGVLGRHAPSVAVIVEVLLTNALVATASTLALVGVGLDPVDSAVMAFGIALAALVYGAVALVTSQVSESSGGALGMAFGVLGVTYVARVIGDIQEPHGSALSWLSPIAWVHQTRVFVDTRIWPLGIAVVVALALLVVAAVLGSHRDFGAGMVKVRSGRADAPAYLNGPVSLAWVRQWSALAWTAVGLALMWFATGTILTEVPNMLEAVGDNPLYDQLLKGSGDEMVKVFAAFIAAYSALGAGAFAVVMMLRAKAEEDATRAALVLAKPVARTRWLLANLLVVAIGSMVVLFSGIWAMALGGFAAGLDSITFGDFTGLALAYAPAILVVLGFTVAVYSWVPRASGAAWALFGWMFLVLMFADMLDLPDWLRGISPFWWVKNTLSETMPASHTLGLLGVAVALLLAALVGFRRRDIHG</sequence>
<keyword evidence="3" id="KW-1185">Reference proteome</keyword>
<dbReference type="EMBL" id="VFOV01000001">
    <property type="protein sequence ID" value="TQL66719.1"/>
    <property type="molecule type" value="Genomic_DNA"/>
</dbReference>
<feature type="transmembrane region" description="Helical" evidence="1">
    <location>
        <begin position="35"/>
        <end position="53"/>
    </location>
</feature>
<feature type="transmembrane region" description="Helical" evidence="1">
    <location>
        <begin position="255"/>
        <end position="275"/>
    </location>
</feature>
<feature type="transmembrane region" description="Helical" evidence="1">
    <location>
        <begin position="452"/>
        <end position="473"/>
    </location>
</feature>
<dbReference type="AlphaFoldDB" id="A0A543A2B3"/>
<gene>
    <name evidence="2" type="ORF">FB381_0584</name>
</gene>
<dbReference type="OrthoDB" id="2014935at2"/>
<feature type="transmembrane region" description="Helical" evidence="1">
    <location>
        <begin position="409"/>
        <end position="432"/>
    </location>
</feature>
<feature type="transmembrane region" description="Helical" evidence="1">
    <location>
        <begin position="101"/>
        <end position="121"/>
    </location>
</feature>
<keyword evidence="1" id="KW-0472">Membrane</keyword>